<dbReference type="FunFam" id="2.40.40.20:FF:000019">
    <property type="entry name" value="DNA-directed RNA polymerase II subunit RPB1"/>
    <property type="match status" value="1"/>
</dbReference>
<comment type="caution">
    <text evidence="17">The sequence shown here is derived from an EMBL/GenBank/DDBJ whole genome shotgun (WGS) entry which is preliminary data.</text>
</comment>
<evidence type="ECO:0000256" key="2">
    <source>
        <dbReference type="ARBA" id="ARBA00006460"/>
    </source>
</evidence>
<dbReference type="PANTHER" id="PTHR19376">
    <property type="entry name" value="DNA-DIRECTED RNA POLYMERASE"/>
    <property type="match status" value="1"/>
</dbReference>
<evidence type="ECO:0000313" key="18">
    <source>
        <dbReference type="Proteomes" id="UP000436088"/>
    </source>
</evidence>
<dbReference type="Pfam" id="PF07727">
    <property type="entry name" value="RVT_2"/>
    <property type="match status" value="1"/>
</dbReference>
<dbReference type="AlphaFoldDB" id="A0A6A3AW97"/>
<evidence type="ECO:0000256" key="15">
    <source>
        <dbReference type="SAM" id="MobiDB-lite"/>
    </source>
</evidence>
<gene>
    <name evidence="17" type="ORF">F3Y22_tig00110387pilonHSYRG00978</name>
</gene>
<keyword evidence="7" id="KW-0479">Metal-binding</keyword>
<dbReference type="InterPro" id="IPR044893">
    <property type="entry name" value="RNA_pol_Rpb1_clamp_domain"/>
</dbReference>
<dbReference type="GO" id="GO:0005665">
    <property type="term" value="C:RNA polymerase II, core complex"/>
    <property type="evidence" value="ECO:0007669"/>
    <property type="project" value="TreeGrafter"/>
</dbReference>
<name>A0A6A3AW97_HIBSY</name>
<comment type="catalytic activity">
    <reaction evidence="13 14">
        <text>RNA(n) + a ribonucleoside 5'-triphosphate = RNA(n+1) + diphosphate</text>
        <dbReference type="Rhea" id="RHEA:21248"/>
        <dbReference type="Rhea" id="RHEA-COMP:14527"/>
        <dbReference type="Rhea" id="RHEA-COMP:17342"/>
        <dbReference type="ChEBI" id="CHEBI:33019"/>
        <dbReference type="ChEBI" id="CHEBI:61557"/>
        <dbReference type="ChEBI" id="CHEBI:140395"/>
        <dbReference type="EC" id="2.7.7.6"/>
    </reaction>
</comment>
<keyword evidence="5 14" id="KW-0808">Transferase</keyword>
<evidence type="ECO:0000256" key="5">
    <source>
        <dbReference type="ARBA" id="ARBA00022679"/>
    </source>
</evidence>
<dbReference type="SMART" id="SM00663">
    <property type="entry name" value="RPOLA_N"/>
    <property type="match status" value="1"/>
</dbReference>
<dbReference type="EC" id="2.7.7.6" evidence="14"/>
<organism evidence="17 18">
    <name type="scientific">Hibiscus syriacus</name>
    <name type="common">Rose of Sharon</name>
    <dbReference type="NCBI Taxonomy" id="106335"/>
    <lineage>
        <taxon>Eukaryota</taxon>
        <taxon>Viridiplantae</taxon>
        <taxon>Streptophyta</taxon>
        <taxon>Embryophyta</taxon>
        <taxon>Tracheophyta</taxon>
        <taxon>Spermatophyta</taxon>
        <taxon>Magnoliopsida</taxon>
        <taxon>eudicotyledons</taxon>
        <taxon>Gunneridae</taxon>
        <taxon>Pentapetalae</taxon>
        <taxon>rosids</taxon>
        <taxon>malvids</taxon>
        <taxon>Malvales</taxon>
        <taxon>Malvaceae</taxon>
        <taxon>Malvoideae</taxon>
        <taxon>Hibiscus</taxon>
    </lineage>
</organism>
<evidence type="ECO:0000256" key="11">
    <source>
        <dbReference type="ARBA" id="ARBA00023125"/>
    </source>
</evidence>
<dbReference type="InterPro" id="IPR042102">
    <property type="entry name" value="RNA_pol_Rpb1_3_sf"/>
</dbReference>
<dbReference type="Gene3D" id="1.10.274.100">
    <property type="entry name" value="RNA polymerase Rpb1, domain 3"/>
    <property type="match status" value="1"/>
</dbReference>
<protein>
    <recommendedName>
        <fullName evidence="14">DNA-directed RNA polymerase subunit</fullName>
        <ecNumber evidence="14">2.7.7.6</ecNumber>
    </recommendedName>
</protein>
<keyword evidence="10" id="KW-0460">Magnesium</keyword>
<keyword evidence="3 14" id="KW-0240">DNA-directed RNA polymerase</keyword>
<feature type="region of interest" description="Disordered" evidence="15">
    <location>
        <begin position="105"/>
        <end position="127"/>
    </location>
</feature>
<evidence type="ECO:0000256" key="7">
    <source>
        <dbReference type="ARBA" id="ARBA00022723"/>
    </source>
</evidence>
<dbReference type="GO" id="GO:0046872">
    <property type="term" value="F:metal ion binding"/>
    <property type="evidence" value="ECO:0007669"/>
    <property type="project" value="UniProtKB-KW"/>
</dbReference>
<keyword evidence="6 14" id="KW-0548">Nucleotidyltransferase</keyword>
<evidence type="ECO:0000256" key="3">
    <source>
        <dbReference type="ARBA" id="ARBA00022478"/>
    </source>
</evidence>
<dbReference type="Pfam" id="PF04983">
    <property type="entry name" value="RNA_pol_Rpb1_3"/>
    <property type="match status" value="1"/>
</dbReference>
<evidence type="ECO:0000259" key="16">
    <source>
        <dbReference type="SMART" id="SM00663"/>
    </source>
</evidence>
<evidence type="ECO:0000256" key="14">
    <source>
        <dbReference type="RuleBase" id="RU004279"/>
    </source>
</evidence>
<keyword evidence="12 14" id="KW-0804">Transcription</keyword>
<dbReference type="InterPro" id="IPR013103">
    <property type="entry name" value="RVT_2"/>
</dbReference>
<dbReference type="InterPro" id="IPR007080">
    <property type="entry name" value="RNA_pol_Rpb1_1"/>
</dbReference>
<dbReference type="EMBL" id="VEPZ02000966">
    <property type="protein sequence ID" value="KAE8707152.1"/>
    <property type="molecule type" value="Genomic_DNA"/>
</dbReference>
<dbReference type="InterPro" id="IPR000722">
    <property type="entry name" value="RNA_pol_asu"/>
</dbReference>
<keyword evidence="4" id="KW-0597">Phosphoprotein</keyword>
<dbReference type="GO" id="GO:0003677">
    <property type="term" value="F:DNA binding"/>
    <property type="evidence" value="ECO:0007669"/>
    <property type="project" value="UniProtKB-KW"/>
</dbReference>
<comment type="subcellular location">
    <subcellularLocation>
        <location evidence="1">Nucleus</location>
    </subcellularLocation>
</comment>
<dbReference type="Pfam" id="PF00623">
    <property type="entry name" value="RNA_pol_Rpb1_2"/>
    <property type="match status" value="1"/>
</dbReference>
<dbReference type="FunFam" id="3.30.1490.180:FF:000001">
    <property type="entry name" value="DNA-directed RNA polymerase subunit"/>
    <property type="match status" value="1"/>
</dbReference>
<sequence length="768" mass="87336">MLQPEGFEEKEKNNLVCRLNKSLYDLKQAPRCWYKRFDSFIMCLGYNRLNADPCAYFKMSDDNDFVILLLYVDDMLVAGPNKDHIEELKAQLAREFEMKRLGISKQDSRDANSPRQNMSPSSEEERMEMSRVPYASAVGSLMFVMICTRPDIAQAVGVVSRYMANPCKEYWNIVKRILRYIKGTSNVALCYGGSNLLINGYVDSDYAGDLDKSKSTTGYVFKVAGGAPSSATETTEREKPKVGGLSDPRFGTIERKMKRETCTANMAECPGHFGHLELAKPMFHIGFIKTVLSIMRCVCFNCSKILADEEDHKFKQALKIKNPKNRLKKILDSCKNNTKCDGGDEIDVQGQDTEELVKKSRIGCGAQQPKLSIDGMKIIAEYKAQRKKNDDQEQLPFNLWKENKLLPLNGILKRISDEDCQLLGLNPKYARPGWMILRVLPIPPPPVSPSVIMDTSSRSEDDLTNALAMVIRHNENMRRQERNGSPAHIILEFAQLLQFHIATYFDNELPGLPRATQRSGRAIKSICSRLKEKEGHIRGNLMGKRVDFSARTVITPDPNINIDQLGVPWSIALNLTYPETVTPYNIERLKELVEYGPHPPPGKTGAKYIIRDDGQMLDLRYLKKSGDHHLELDLNDGDYVLFNRQPSPHKMSIMGHRIRIMPYSTFRLNLSVTSPYNAGFDGDEMNMHVPQSFETRAEVAELMMVPKCIVSPQSNRLVMGIVQDSLLGRRKITIRDTFIEKDVFVNILMWWWEDFDGKVTNLDREAGF</sequence>
<feature type="domain" description="RNA polymerase N-terminal" evidence="16">
    <location>
        <begin position="433"/>
        <end position="733"/>
    </location>
</feature>
<dbReference type="FunFam" id="4.10.860.120:FF:000003">
    <property type="entry name" value="DNA-directed RNA polymerase subunit"/>
    <property type="match status" value="1"/>
</dbReference>
<comment type="similarity">
    <text evidence="2 14">Belongs to the RNA polymerase beta' chain family.</text>
</comment>
<dbReference type="Pfam" id="PF04997">
    <property type="entry name" value="RNA_pol_Rpb1_1"/>
    <property type="match status" value="1"/>
</dbReference>
<evidence type="ECO:0000256" key="4">
    <source>
        <dbReference type="ARBA" id="ARBA00022553"/>
    </source>
</evidence>
<accession>A0A6A3AW97</accession>
<keyword evidence="8" id="KW-0677">Repeat</keyword>
<reference evidence="17" key="1">
    <citation type="submission" date="2019-09" db="EMBL/GenBank/DDBJ databases">
        <title>Draft genome information of white flower Hibiscus syriacus.</title>
        <authorList>
            <person name="Kim Y.-M."/>
        </authorList>
    </citation>
    <scope>NUCLEOTIDE SEQUENCE [LARGE SCALE GENOMIC DNA]</scope>
    <source>
        <strain evidence="17">YM2019G1</strain>
    </source>
</reference>
<dbReference type="PANTHER" id="PTHR19376:SF37">
    <property type="entry name" value="DNA-DIRECTED RNA POLYMERASE II SUBUNIT RPB1"/>
    <property type="match status" value="1"/>
</dbReference>
<evidence type="ECO:0000256" key="8">
    <source>
        <dbReference type="ARBA" id="ARBA00022737"/>
    </source>
</evidence>
<dbReference type="Gene3D" id="3.30.1490.180">
    <property type="entry name" value="RNA polymerase ii"/>
    <property type="match status" value="1"/>
</dbReference>
<evidence type="ECO:0000256" key="13">
    <source>
        <dbReference type="ARBA" id="ARBA00048552"/>
    </source>
</evidence>
<evidence type="ECO:0000256" key="1">
    <source>
        <dbReference type="ARBA" id="ARBA00004123"/>
    </source>
</evidence>
<evidence type="ECO:0000256" key="10">
    <source>
        <dbReference type="ARBA" id="ARBA00022842"/>
    </source>
</evidence>
<dbReference type="InterPro" id="IPR007066">
    <property type="entry name" value="RNA_pol_Rpb1_3"/>
</dbReference>
<evidence type="ECO:0000256" key="9">
    <source>
        <dbReference type="ARBA" id="ARBA00022833"/>
    </source>
</evidence>
<dbReference type="InterPro" id="IPR006592">
    <property type="entry name" value="RNA_pol_N"/>
</dbReference>
<dbReference type="SUPFAM" id="SSF64484">
    <property type="entry name" value="beta and beta-prime subunits of DNA dependent RNA-polymerase"/>
    <property type="match status" value="1"/>
</dbReference>
<dbReference type="Gene3D" id="4.10.860.120">
    <property type="entry name" value="RNA polymerase II, clamp domain"/>
    <property type="match status" value="1"/>
</dbReference>
<keyword evidence="9" id="KW-0862">Zinc</keyword>
<proteinExistence type="inferred from homology"/>
<comment type="function">
    <text evidence="14">DNA-dependent RNA polymerase catalyzes the transcription of DNA into RNA using the four ribonucleoside triphosphates as substrates.</text>
</comment>
<dbReference type="Gene3D" id="2.40.40.20">
    <property type="match status" value="1"/>
</dbReference>
<evidence type="ECO:0000313" key="17">
    <source>
        <dbReference type="EMBL" id="KAE8707152.1"/>
    </source>
</evidence>
<evidence type="ECO:0000256" key="6">
    <source>
        <dbReference type="ARBA" id="ARBA00022695"/>
    </source>
</evidence>
<keyword evidence="18" id="KW-1185">Reference proteome</keyword>
<dbReference type="InterPro" id="IPR045867">
    <property type="entry name" value="DNA-dir_RpoC_beta_prime"/>
</dbReference>
<keyword evidence="11" id="KW-0238">DNA-binding</keyword>
<evidence type="ECO:0000256" key="12">
    <source>
        <dbReference type="ARBA" id="ARBA00023163"/>
    </source>
</evidence>
<dbReference type="Proteomes" id="UP000436088">
    <property type="component" value="Unassembled WGS sequence"/>
</dbReference>
<dbReference type="GO" id="GO:0003899">
    <property type="term" value="F:DNA-directed RNA polymerase activity"/>
    <property type="evidence" value="ECO:0007669"/>
    <property type="project" value="UniProtKB-EC"/>
</dbReference>
<dbReference type="GO" id="GO:0006351">
    <property type="term" value="P:DNA-templated transcription"/>
    <property type="evidence" value="ECO:0007669"/>
    <property type="project" value="InterPro"/>
</dbReference>